<feature type="compositionally biased region" description="Low complexity" evidence="1">
    <location>
        <begin position="21"/>
        <end position="34"/>
    </location>
</feature>
<evidence type="ECO:0000256" key="1">
    <source>
        <dbReference type="SAM" id="MobiDB-lite"/>
    </source>
</evidence>
<dbReference type="RefSeq" id="XP_032804401.1">
    <property type="nucleotide sequence ID" value="XM_032948510.1"/>
</dbReference>
<feature type="region of interest" description="Disordered" evidence="1">
    <location>
        <begin position="108"/>
        <end position="142"/>
    </location>
</feature>
<keyword evidence="3" id="KW-1185">Reference proteome</keyword>
<dbReference type="PANTHER" id="PTHR16277">
    <property type="entry name" value="CELL DIVISION CYCLE ASSOCIATED PROTEIN 4/SERTA DOMAIN-CONTAINING PROTEIN 2"/>
    <property type="match status" value="1"/>
</dbReference>
<dbReference type="AlphaFoldDB" id="A0AAJ7SRT1"/>
<feature type="region of interest" description="Disordered" evidence="1">
    <location>
        <begin position="181"/>
        <end position="277"/>
    </location>
</feature>
<reference evidence="4" key="1">
    <citation type="submission" date="2025-08" db="UniProtKB">
        <authorList>
            <consortium name="RefSeq"/>
        </authorList>
    </citation>
    <scope>IDENTIFICATION</scope>
    <source>
        <tissue evidence="4">Sperm</tissue>
    </source>
</reference>
<feature type="compositionally biased region" description="Acidic residues" evidence="1">
    <location>
        <begin position="181"/>
        <end position="190"/>
    </location>
</feature>
<accession>A0AAJ7SRT1</accession>
<feature type="domain" description="SERTA" evidence="2">
    <location>
        <begin position="50"/>
        <end position="97"/>
    </location>
</feature>
<feature type="region of interest" description="Disordered" evidence="1">
    <location>
        <begin position="21"/>
        <end position="42"/>
    </location>
</feature>
<dbReference type="Proteomes" id="UP001318040">
    <property type="component" value="Chromosome 6"/>
</dbReference>
<dbReference type="GO" id="GO:0005634">
    <property type="term" value="C:nucleus"/>
    <property type="evidence" value="ECO:0007669"/>
    <property type="project" value="TreeGrafter"/>
</dbReference>
<proteinExistence type="predicted"/>
<dbReference type="KEGG" id="pmrn:116939747"/>
<dbReference type="PROSITE" id="PS51053">
    <property type="entry name" value="SERTA"/>
    <property type="match status" value="1"/>
</dbReference>
<feature type="compositionally biased region" description="Low complexity" evidence="1">
    <location>
        <begin position="197"/>
        <end position="207"/>
    </location>
</feature>
<dbReference type="Pfam" id="PF06031">
    <property type="entry name" value="SERTA"/>
    <property type="match status" value="1"/>
</dbReference>
<evidence type="ECO:0000313" key="3">
    <source>
        <dbReference type="Proteomes" id="UP001318040"/>
    </source>
</evidence>
<evidence type="ECO:0000313" key="4">
    <source>
        <dbReference type="RefSeq" id="XP_032804401.1"/>
    </source>
</evidence>
<dbReference type="InterPro" id="IPR009263">
    <property type="entry name" value="SERTA_dom"/>
</dbReference>
<evidence type="ECO:0000259" key="2">
    <source>
        <dbReference type="PROSITE" id="PS51053"/>
    </source>
</evidence>
<name>A0AAJ7SRT1_PETMA</name>
<protein>
    <submittedName>
        <fullName evidence="4">SERTA domain-containing protein 2-like</fullName>
    </submittedName>
</protein>
<dbReference type="PANTHER" id="PTHR16277:SF7">
    <property type="entry name" value="RE12330P"/>
    <property type="match status" value="1"/>
</dbReference>
<gene>
    <name evidence="4" type="primary">LOC116939747</name>
</gene>
<dbReference type="InterPro" id="IPR052262">
    <property type="entry name" value="E2F-SERTA_domain_protein"/>
</dbReference>
<organism evidence="3 4">
    <name type="scientific">Petromyzon marinus</name>
    <name type="common">Sea lamprey</name>
    <dbReference type="NCBI Taxonomy" id="7757"/>
    <lineage>
        <taxon>Eukaryota</taxon>
        <taxon>Metazoa</taxon>
        <taxon>Chordata</taxon>
        <taxon>Craniata</taxon>
        <taxon>Vertebrata</taxon>
        <taxon>Cyclostomata</taxon>
        <taxon>Hyperoartia</taxon>
        <taxon>Petromyzontiformes</taxon>
        <taxon>Petromyzontidae</taxon>
        <taxon>Petromyzon</taxon>
    </lineage>
</organism>
<sequence length="369" mass="37213">MFGKGVKRKLTEEDAVGTAGGLLLLPGGSGAAPSRCPPPPCAAPGPGRAYALQRQTVMSLSLGKLQEVRGQVEPCLRRYVAVTNTLRRIQEELRQEGVSRPLLPPWVGAGVGAQGPPPDRSCAETPPHSPGRGVAGSPSFALLPPSSSTLPLLLPPAVDLRSDAGGPEGSLCAISKLCHDDDEDDGDDDDGRGGDAGAPPRAEPAGRTRCACSAGTAPTRGDARPPAAACGCARRDASAETEPSERAAGPPAPGPTGRSPPDARAPPVPEMPFGGGGAGAGCLDGTATAFLLPELSLDDVFTDVDTAMYDFDLFAPTALASGRGAGPAAGDEWPRGGVPAPCSSATGGSPQFKADLSELDHIMEVLVGS</sequence>